<name>A0ABZ2PUP3_9BURK</name>
<evidence type="ECO:0000313" key="1">
    <source>
        <dbReference type="EMBL" id="WXK38815.1"/>
    </source>
</evidence>
<gene>
    <name evidence="1" type="ORF">IHE29_05780</name>
</gene>
<sequence length="100" mass="10801">MNESPKPSRHITFEDAPPSFDGARMMLDFIASVDGRPVQCSVSAEALEDHFGAASALESALLQAFERGRDPIHRVARLALEDNGGQPVVLHSGLFRISAN</sequence>
<dbReference type="EMBL" id="CP062176">
    <property type="protein sequence ID" value="WXK38815.1"/>
    <property type="molecule type" value="Genomic_DNA"/>
</dbReference>
<dbReference type="Proteomes" id="UP001493153">
    <property type="component" value="Chromosome"/>
</dbReference>
<proteinExistence type="predicted"/>
<dbReference type="InterPro" id="IPR036692">
    <property type="entry name" value="Shew3726-like_sf"/>
</dbReference>
<dbReference type="Gene3D" id="3.30.160.140">
    <property type="entry name" value="Shew3726-like"/>
    <property type="match status" value="1"/>
</dbReference>
<protein>
    <submittedName>
        <fullName evidence="1">DUF1488 domain-containing protein</fullName>
    </submittedName>
</protein>
<dbReference type="SUPFAM" id="SSF160272">
    <property type="entry name" value="Shew3726-like"/>
    <property type="match status" value="1"/>
</dbReference>
<accession>A0ABZ2PUP3</accession>
<dbReference type="RefSeq" id="WP_338860098.1">
    <property type="nucleotide sequence ID" value="NZ_CP062171.1"/>
</dbReference>
<keyword evidence="2" id="KW-1185">Reference proteome</keyword>
<dbReference type="InterPro" id="IPR009962">
    <property type="entry name" value="DUF1488"/>
</dbReference>
<evidence type="ECO:0000313" key="2">
    <source>
        <dbReference type="Proteomes" id="UP001493153"/>
    </source>
</evidence>
<organism evidence="1 2">
    <name type="scientific">Mycetohabitans rhizoxinica</name>
    <dbReference type="NCBI Taxonomy" id="412963"/>
    <lineage>
        <taxon>Bacteria</taxon>
        <taxon>Pseudomonadati</taxon>
        <taxon>Pseudomonadota</taxon>
        <taxon>Betaproteobacteria</taxon>
        <taxon>Burkholderiales</taxon>
        <taxon>Burkholderiaceae</taxon>
        <taxon>Mycetohabitans</taxon>
    </lineage>
</organism>
<dbReference type="Pfam" id="PF07369">
    <property type="entry name" value="DUF1488"/>
    <property type="match status" value="1"/>
</dbReference>
<reference evidence="1 2" key="1">
    <citation type="submission" date="2020-09" db="EMBL/GenBank/DDBJ databases">
        <title>Genome sequences of Mycetohabitans spp.</title>
        <authorList>
            <person name="Carter M.E."/>
            <person name="Carpenter S.C.D."/>
            <person name="Bogdanove A.J."/>
        </authorList>
    </citation>
    <scope>NUCLEOTIDE SEQUENCE [LARGE SCALE GENOMIC DNA]</scope>
    <source>
        <strain evidence="1 2">B12</strain>
    </source>
</reference>